<dbReference type="GO" id="GO:0004305">
    <property type="term" value="F:ethanolamine kinase activity"/>
    <property type="evidence" value="ECO:0007669"/>
    <property type="project" value="TreeGrafter"/>
</dbReference>
<evidence type="ECO:0000313" key="6">
    <source>
        <dbReference type="Proteomes" id="UP000318571"/>
    </source>
</evidence>
<evidence type="ECO:0000256" key="4">
    <source>
        <dbReference type="SAM" id="MobiDB-lite"/>
    </source>
</evidence>
<dbReference type="SUPFAM" id="SSF56112">
    <property type="entry name" value="Protein kinase-like (PK-like)"/>
    <property type="match status" value="1"/>
</dbReference>
<dbReference type="InterPro" id="IPR011009">
    <property type="entry name" value="Kinase-like_dom_sf"/>
</dbReference>
<comment type="similarity">
    <text evidence="3">Belongs to the choline/ethanolamine kinase family.</text>
</comment>
<dbReference type="EMBL" id="VCGU01000007">
    <property type="protein sequence ID" value="TRY73527.1"/>
    <property type="molecule type" value="Genomic_DNA"/>
</dbReference>
<accession>A0A553P771</accession>
<dbReference type="OMA" id="IETSIDY"/>
<comment type="caution">
    <text evidence="5">The sequence shown here is derived from an EMBL/GenBank/DDBJ whole genome shotgun (WGS) entry which is preliminary data.</text>
</comment>
<keyword evidence="1" id="KW-0594">Phospholipid biosynthesis</keyword>
<proteinExistence type="inferred from homology"/>
<sequence length="444" mass="51365">MEFCELTATPTKRIPPLCSPDNSNPDSTSMTIQRKAWKLCYDYLQGSWKQINPEDVVLRQISGGLTNLIYHVSLPKSLRPKPGEPKEALLRLYGQKYNENDVQTSSKVLENVIFTLLSEKNLGPKLLGVFREGRLEEFIQARSMTQEEVRDPYLSCLIAKKMSKIHRLNMPINKENQWLFSTLHKYQDQISSVTLDGVSQRHYHLAEKLLSFNFPSETEWLKKFLSKFHSPIVFCHNDIQGGNILLRRGPKFKEDEKLLLIDFEFADYNFRAFDLANHLCEYMYDYTNEDYPFYYCLRKNFPTRQRQMEFFSAYLSTDETLGVSTSGSSLGLPFQDRLRERANSAGAGPASASPPKKNPGKRVRHLSCQQQSEILFHEVQAFLLAPHLLWCMWSIIQSTNTKIPFGYWSYASDRMEDYISHKNAILAMTDPILGIGQKRTLHEN</sequence>
<protein>
    <recommendedName>
        <fullName evidence="7">Choline kinase alpha</fullName>
    </recommendedName>
</protein>
<keyword evidence="1" id="KW-0443">Lipid metabolism</keyword>
<dbReference type="Gene3D" id="3.30.200.20">
    <property type="entry name" value="Phosphorylase Kinase, domain 1"/>
    <property type="match status" value="1"/>
</dbReference>
<dbReference type="Gene3D" id="3.90.1200.10">
    <property type="match status" value="1"/>
</dbReference>
<dbReference type="GO" id="GO:0004103">
    <property type="term" value="F:choline kinase activity"/>
    <property type="evidence" value="ECO:0007669"/>
    <property type="project" value="TreeGrafter"/>
</dbReference>
<dbReference type="OrthoDB" id="3649325at2759"/>
<dbReference type="GO" id="GO:0005737">
    <property type="term" value="C:cytoplasm"/>
    <property type="evidence" value="ECO:0007669"/>
    <property type="project" value="TreeGrafter"/>
</dbReference>
<dbReference type="Pfam" id="PF01633">
    <property type="entry name" value="Choline_kinase"/>
    <property type="match status" value="1"/>
</dbReference>
<dbReference type="Proteomes" id="UP000318571">
    <property type="component" value="Chromosome 3"/>
</dbReference>
<reference evidence="5 6" key="1">
    <citation type="journal article" date="2018" name="Nat. Ecol. Evol.">
        <title>Genomic signatures of mitonuclear coevolution across populations of Tigriopus californicus.</title>
        <authorList>
            <person name="Barreto F.S."/>
            <person name="Watson E.T."/>
            <person name="Lima T.G."/>
            <person name="Willett C.S."/>
            <person name="Edmands S."/>
            <person name="Li W."/>
            <person name="Burton R.S."/>
        </authorList>
    </citation>
    <scope>NUCLEOTIDE SEQUENCE [LARGE SCALE GENOMIC DNA]</scope>
    <source>
        <strain evidence="5 6">San Diego</strain>
    </source>
</reference>
<gene>
    <name evidence="5" type="ORF">TCAL_05472</name>
</gene>
<dbReference type="GO" id="GO:0006646">
    <property type="term" value="P:phosphatidylethanolamine biosynthetic process"/>
    <property type="evidence" value="ECO:0007669"/>
    <property type="project" value="TreeGrafter"/>
</dbReference>
<dbReference type="PANTHER" id="PTHR22603">
    <property type="entry name" value="CHOLINE/ETHANOALAMINE KINASE"/>
    <property type="match status" value="1"/>
</dbReference>
<feature type="compositionally biased region" description="Low complexity" evidence="4">
    <location>
        <begin position="343"/>
        <end position="355"/>
    </location>
</feature>
<evidence type="ECO:0000256" key="2">
    <source>
        <dbReference type="ARBA" id="ARBA00023264"/>
    </source>
</evidence>
<evidence type="ECO:0008006" key="7">
    <source>
        <dbReference type="Google" id="ProtNLM"/>
    </source>
</evidence>
<dbReference type="PANTHER" id="PTHR22603:SF93">
    <property type="entry name" value="RE24176P"/>
    <property type="match status" value="1"/>
</dbReference>
<dbReference type="AlphaFoldDB" id="A0A553P771"/>
<organism evidence="5 6">
    <name type="scientific">Tigriopus californicus</name>
    <name type="common">Marine copepod</name>
    <dbReference type="NCBI Taxonomy" id="6832"/>
    <lineage>
        <taxon>Eukaryota</taxon>
        <taxon>Metazoa</taxon>
        <taxon>Ecdysozoa</taxon>
        <taxon>Arthropoda</taxon>
        <taxon>Crustacea</taxon>
        <taxon>Multicrustacea</taxon>
        <taxon>Hexanauplia</taxon>
        <taxon>Copepoda</taxon>
        <taxon>Harpacticoida</taxon>
        <taxon>Harpacticidae</taxon>
        <taxon>Tigriopus</taxon>
    </lineage>
</organism>
<evidence type="ECO:0000313" key="5">
    <source>
        <dbReference type="EMBL" id="TRY73527.1"/>
    </source>
</evidence>
<keyword evidence="1" id="KW-0444">Lipid biosynthesis</keyword>
<feature type="region of interest" description="Disordered" evidence="4">
    <location>
        <begin position="343"/>
        <end position="364"/>
    </location>
</feature>
<name>A0A553P771_TIGCA</name>
<keyword evidence="6" id="KW-1185">Reference proteome</keyword>
<keyword evidence="2" id="KW-1208">Phospholipid metabolism</keyword>
<evidence type="ECO:0000256" key="3">
    <source>
        <dbReference type="ARBA" id="ARBA00038211"/>
    </source>
</evidence>
<dbReference type="STRING" id="6832.A0A553P771"/>
<evidence type="ECO:0000256" key="1">
    <source>
        <dbReference type="ARBA" id="ARBA00023209"/>
    </source>
</evidence>